<dbReference type="eggNOG" id="ENOG502R3CI">
    <property type="taxonomic scope" value="Eukaryota"/>
</dbReference>
<dbReference type="PANTHER" id="PTHR33086">
    <property type="entry name" value="OS05G0468200 PROTEIN-RELATED"/>
    <property type="match status" value="1"/>
</dbReference>
<organism evidence="2 3">
    <name type="scientific">Leersia perrieri</name>
    <dbReference type="NCBI Taxonomy" id="77586"/>
    <lineage>
        <taxon>Eukaryota</taxon>
        <taxon>Viridiplantae</taxon>
        <taxon>Streptophyta</taxon>
        <taxon>Embryophyta</taxon>
        <taxon>Tracheophyta</taxon>
        <taxon>Spermatophyta</taxon>
        <taxon>Magnoliopsida</taxon>
        <taxon>Liliopsida</taxon>
        <taxon>Poales</taxon>
        <taxon>Poaceae</taxon>
        <taxon>BOP clade</taxon>
        <taxon>Oryzoideae</taxon>
        <taxon>Oryzeae</taxon>
        <taxon>Oryzinae</taxon>
        <taxon>Leersia</taxon>
    </lineage>
</organism>
<evidence type="ECO:0000313" key="2">
    <source>
        <dbReference type="EnsemblPlants" id="LPERR03G07390.1"/>
    </source>
</evidence>
<accession>A0A0D9VR49</accession>
<sequence>MAPPPFVLLKRLVEFLGGEEFTDDAGILVGWSTARHLSRGEAMEAMKAKLYLAELPQVSHMDMISPTPAHAQQMGSVPAAEISSTHKGVVVMYADFYRPGSDYSLYGRHLLYNASTNSLIAIPRLPQDSRYSPDIVSLGRSAVLVPAAGDDDDGYVLAEIVTSYEGVNPGLPDATIFTIKNPENVAVDGREWVQSSTPQLPLPADLCGPDYYFQIDMAFSFQGRICWVDLLKGILFCDDVLSPQGPNLSFVSLPLGYSINCHCDNRHQMVPLLQRSMSCVNGAIKFVALVGFGESSPDQVMLRTWVLSPNFKDWKEDTAALSVEDIWDSDSYKQTGLPQLMPVSPVLSLTENGVMYAILNEFERLPQVAPFRGPDGDDEVVAKANYMIRFNILQNKVLTCTKLSADGDLEWMMPDLIATDFTAYLEDHKIASSELITKPAEGFLNKENSRCKALLCDEKVSMKNLYAL</sequence>
<keyword evidence="3" id="KW-1185">Reference proteome</keyword>
<reference evidence="2 3" key="1">
    <citation type="submission" date="2012-08" db="EMBL/GenBank/DDBJ databases">
        <title>Oryza genome evolution.</title>
        <authorList>
            <person name="Wing R.A."/>
        </authorList>
    </citation>
    <scope>NUCLEOTIDE SEQUENCE</scope>
</reference>
<proteinExistence type="predicted"/>
<name>A0A0D9VR49_9ORYZ</name>
<dbReference type="HOGENOM" id="CLU_028502_1_1_1"/>
<reference evidence="3" key="2">
    <citation type="submission" date="2013-12" db="EMBL/GenBank/DDBJ databases">
        <authorList>
            <person name="Yu Y."/>
            <person name="Lee S."/>
            <person name="de Baynast K."/>
            <person name="Wissotski M."/>
            <person name="Liu L."/>
            <person name="Talag J."/>
            <person name="Goicoechea J."/>
            <person name="Angelova A."/>
            <person name="Jetty R."/>
            <person name="Kudrna D."/>
            <person name="Golser W."/>
            <person name="Rivera L."/>
            <person name="Zhang J."/>
            <person name="Wing R."/>
        </authorList>
    </citation>
    <scope>NUCLEOTIDE SEQUENCE</scope>
</reference>
<dbReference type="Gramene" id="LPERR03G07390.1">
    <property type="protein sequence ID" value="LPERR03G07390.1"/>
    <property type="gene ID" value="LPERR03G07390"/>
</dbReference>
<dbReference type="AlphaFoldDB" id="A0A0D9VR49"/>
<dbReference type="EnsemblPlants" id="LPERR03G07390.1">
    <property type="protein sequence ID" value="LPERR03G07390.1"/>
    <property type="gene ID" value="LPERR03G07390"/>
</dbReference>
<dbReference type="PANTHER" id="PTHR33086:SF62">
    <property type="entry name" value="OS01G0182100 PROTEIN"/>
    <property type="match status" value="1"/>
</dbReference>
<feature type="domain" description="DUF1618" evidence="1">
    <location>
        <begin position="227"/>
        <end position="356"/>
    </location>
</feature>
<evidence type="ECO:0000259" key="1">
    <source>
        <dbReference type="Pfam" id="PF07762"/>
    </source>
</evidence>
<reference evidence="2" key="3">
    <citation type="submission" date="2015-04" db="UniProtKB">
        <authorList>
            <consortium name="EnsemblPlants"/>
        </authorList>
    </citation>
    <scope>IDENTIFICATION</scope>
</reference>
<dbReference type="Proteomes" id="UP000032180">
    <property type="component" value="Chromosome 3"/>
</dbReference>
<dbReference type="Pfam" id="PF07762">
    <property type="entry name" value="DUF1618"/>
    <property type="match status" value="1"/>
</dbReference>
<dbReference type="InterPro" id="IPR011676">
    <property type="entry name" value="DUF1618"/>
</dbReference>
<protein>
    <recommendedName>
        <fullName evidence="1">DUF1618 domain-containing protein</fullName>
    </recommendedName>
</protein>
<evidence type="ECO:0000313" key="3">
    <source>
        <dbReference type="Proteomes" id="UP000032180"/>
    </source>
</evidence>